<name>A0A8J8P1P4_HALGN</name>
<gene>
    <name evidence="2" type="ORF">FGO68_gene14856</name>
</gene>
<protein>
    <submittedName>
        <fullName evidence="2">Uncharacterized protein</fullName>
    </submittedName>
</protein>
<sequence>MLTLNDQLNFTNEPKISSEEEHHNRLKRTVYSRNQRFQGASATLYGSQGHGAGSIPQKQTAFIEHTSHLNSSHTIKAPKNAEKQTQHQLNLMQRHRMRTKLLQSHVHHRKKEHTDSQDFSLDQSQHRLTIFPPSCKFNTSSKDTIVLSPQSIKDDQIMPMKIFTGSPVSRQQMKRRHISFEGTTNQVTKRSLGNMSLIGSRINQSTLKDISLRQSLLKDDAIDEVEPIPEVKRDANNSISVDSSQNHTGVDFLKHIFNTERMHQMPILNGRQSAYTKYHKQREVTECEKEHLKIIKRDEMYNTAILFPVKRHQYREKYVNDKVADKTRRQSPEIPSSQNQPPQGEIENLNNISNNSPDDTLRIRQSPVLLSQGMSFKVTVRKSEIKAQLEETQDKFIAKMRAMRPIFHEPQYHLNTSRNEENSLQQSQTYYQLYKVKRQGMLTRMDYKSMNMGPKQKEYFMIEGRGKGKKRDSQTKSIDGFKVLREKHKDFFPFPEEPKELPKPQLPVERPREFEQQFKSMILAE</sequence>
<organism evidence="2 3">
    <name type="scientific">Halteria grandinella</name>
    <dbReference type="NCBI Taxonomy" id="5974"/>
    <lineage>
        <taxon>Eukaryota</taxon>
        <taxon>Sar</taxon>
        <taxon>Alveolata</taxon>
        <taxon>Ciliophora</taxon>
        <taxon>Intramacronucleata</taxon>
        <taxon>Spirotrichea</taxon>
        <taxon>Stichotrichia</taxon>
        <taxon>Sporadotrichida</taxon>
        <taxon>Halteriidae</taxon>
        <taxon>Halteria</taxon>
    </lineage>
</organism>
<feature type="compositionally biased region" description="Polar residues" evidence="1">
    <location>
        <begin position="1"/>
        <end position="15"/>
    </location>
</feature>
<evidence type="ECO:0000256" key="1">
    <source>
        <dbReference type="SAM" id="MobiDB-lite"/>
    </source>
</evidence>
<feature type="compositionally biased region" description="Basic and acidic residues" evidence="1">
    <location>
        <begin position="322"/>
        <end position="331"/>
    </location>
</feature>
<feature type="compositionally biased region" description="Low complexity" evidence="1">
    <location>
        <begin position="345"/>
        <end position="356"/>
    </location>
</feature>
<accession>A0A8J8P1P4</accession>
<evidence type="ECO:0000313" key="2">
    <source>
        <dbReference type="EMBL" id="TNV85658.1"/>
    </source>
</evidence>
<reference evidence="2" key="1">
    <citation type="submission" date="2019-06" db="EMBL/GenBank/DDBJ databases">
        <authorList>
            <person name="Zheng W."/>
        </authorList>
    </citation>
    <scope>NUCLEOTIDE SEQUENCE</scope>
    <source>
        <strain evidence="2">QDHG01</strain>
    </source>
</reference>
<evidence type="ECO:0000313" key="3">
    <source>
        <dbReference type="Proteomes" id="UP000785679"/>
    </source>
</evidence>
<proteinExistence type="predicted"/>
<dbReference type="EMBL" id="RRYP01001650">
    <property type="protein sequence ID" value="TNV85658.1"/>
    <property type="molecule type" value="Genomic_DNA"/>
</dbReference>
<feature type="region of interest" description="Disordered" evidence="1">
    <location>
        <begin position="1"/>
        <end position="24"/>
    </location>
</feature>
<dbReference type="AlphaFoldDB" id="A0A8J8P1P4"/>
<comment type="caution">
    <text evidence="2">The sequence shown here is derived from an EMBL/GenBank/DDBJ whole genome shotgun (WGS) entry which is preliminary data.</text>
</comment>
<keyword evidence="3" id="KW-1185">Reference proteome</keyword>
<dbReference type="Proteomes" id="UP000785679">
    <property type="component" value="Unassembled WGS sequence"/>
</dbReference>
<feature type="region of interest" description="Disordered" evidence="1">
    <location>
        <begin position="322"/>
        <end position="360"/>
    </location>
</feature>
<feature type="compositionally biased region" description="Polar residues" evidence="1">
    <location>
        <begin position="333"/>
        <end position="342"/>
    </location>
</feature>